<dbReference type="AlphaFoldDB" id="A0A9Y2JL91"/>
<accession>A0A9Y2JL91</accession>
<keyword evidence="1" id="KW-0812">Transmembrane</keyword>
<protein>
    <submittedName>
        <fullName evidence="2">DUF4383 domain-containing protein</fullName>
    </submittedName>
</protein>
<keyword evidence="3" id="KW-1185">Reference proteome</keyword>
<dbReference type="Pfam" id="PF14325">
    <property type="entry name" value="DUF4383"/>
    <property type="match status" value="1"/>
</dbReference>
<evidence type="ECO:0000313" key="2">
    <source>
        <dbReference type="EMBL" id="WIX99336.1"/>
    </source>
</evidence>
<feature type="transmembrane region" description="Helical" evidence="1">
    <location>
        <begin position="120"/>
        <end position="140"/>
    </location>
</feature>
<dbReference type="Proteomes" id="UP001239397">
    <property type="component" value="Chromosome"/>
</dbReference>
<evidence type="ECO:0000256" key="1">
    <source>
        <dbReference type="SAM" id="Phobius"/>
    </source>
</evidence>
<organism evidence="2 3">
    <name type="scientific">Amycolatopsis mongoliensis</name>
    <dbReference type="NCBI Taxonomy" id="715475"/>
    <lineage>
        <taxon>Bacteria</taxon>
        <taxon>Bacillati</taxon>
        <taxon>Actinomycetota</taxon>
        <taxon>Actinomycetes</taxon>
        <taxon>Pseudonocardiales</taxon>
        <taxon>Pseudonocardiaceae</taxon>
        <taxon>Amycolatopsis</taxon>
    </lineage>
</organism>
<keyword evidence="1" id="KW-0472">Membrane</keyword>
<dbReference type="KEGG" id="amog:QRX60_35550"/>
<feature type="transmembrane region" description="Helical" evidence="1">
    <location>
        <begin position="81"/>
        <end position="100"/>
    </location>
</feature>
<dbReference type="RefSeq" id="WP_285995818.1">
    <property type="nucleotide sequence ID" value="NZ_CP127295.1"/>
</dbReference>
<keyword evidence="1" id="KW-1133">Transmembrane helix</keyword>
<proteinExistence type="predicted"/>
<name>A0A9Y2JL91_9PSEU</name>
<sequence>MTSAETRSRSGPAWLRPAVAVLGLLYLALGVAGFVTPGTAAIGHGTGRTVWIFGATPLLDLVHTAVGVLGLLAATRRTRSIIYCWVLFAGFAGMTAYGVLSTAFTNPEDPINVNWADNALHGLTAVAGLVLGIFGARAAARRAEHRVKEVPMHRERETPPRRAGA</sequence>
<dbReference type="EMBL" id="CP127295">
    <property type="protein sequence ID" value="WIX99336.1"/>
    <property type="molecule type" value="Genomic_DNA"/>
</dbReference>
<evidence type="ECO:0000313" key="3">
    <source>
        <dbReference type="Proteomes" id="UP001239397"/>
    </source>
</evidence>
<feature type="transmembrane region" description="Helical" evidence="1">
    <location>
        <begin position="50"/>
        <end position="74"/>
    </location>
</feature>
<reference evidence="2 3" key="1">
    <citation type="submission" date="2023-06" db="EMBL/GenBank/DDBJ databases">
        <authorList>
            <person name="Oyuntsetseg B."/>
            <person name="Kim S.B."/>
        </authorList>
    </citation>
    <scope>NUCLEOTIDE SEQUENCE [LARGE SCALE GENOMIC DNA]</scope>
    <source>
        <strain evidence="2 3">4-36</strain>
    </source>
</reference>
<gene>
    <name evidence="2" type="ORF">QRX60_35550</name>
</gene>